<organism evidence="4 5">
    <name type="scientific">Pseudobythopirellula maris</name>
    <dbReference type="NCBI Taxonomy" id="2527991"/>
    <lineage>
        <taxon>Bacteria</taxon>
        <taxon>Pseudomonadati</taxon>
        <taxon>Planctomycetota</taxon>
        <taxon>Planctomycetia</taxon>
        <taxon>Pirellulales</taxon>
        <taxon>Lacipirellulaceae</taxon>
        <taxon>Pseudobythopirellula</taxon>
    </lineage>
</organism>
<reference evidence="4 5" key="1">
    <citation type="submission" date="2019-02" db="EMBL/GenBank/DDBJ databases">
        <title>Deep-cultivation of Planctomycetes and their phenomic and genomic characterization uncovers novel biology.</title>
        <authorList>
            <person name="Wiegand S."/>
            <person name="Jogler M."/>
            <person name="Boedeker C."/>
            <person name="Pinto D."/>
            <person name="Vollmers J."/>
            <person name="Rivas-Marin E."/>
            <person name="Kohn T."/>
            <person name="Peeters S.H."/>
            <person name="Heuer A."/>
            <person name="Rast P."/>
            <person name="Oberbeckmann S."/>
            <person name="Bunk B."/>
            <person name="Jeske O."/>
            <person name="Meyerdierks A."/>
            <person name="Storesund J.E."/>
            <person name="Kallscheuer N."/>
            <person name="Luecker S."/>
            <person name="Lage O.M."/>
            <person name="Pohl T."/>
            <person name="Merkel B.J."/>
            <person name="Hornburger P."/>
            <person name="Mueller R.-W."/>
            <person name="Bruemmer F."/>
            <person name="Labrenz M."/>
            <person name="Spormann A.M."/>
            <person name="Op Den Camp H."/>
            <person name="Overmann J."/>
            <person name="Amann R."/>
            <person name="Jetten M.S.M."/>
            <person name="Mascher T."/>
            <person name="Medema M.H."/>
            <person name="Devos D.P."/>
            <person name="Kaster A.-K."/>
            <person name="Ovreas L."/>
            <person name="Rohde M."/>
            <person name="Galperin M.Y."/>
            <person name="Jogler C."/>
        </authorList>
    </citation>
    <scope>NUCLEOTIDE SEQUENCE [LARGE SCALE GENOMIC DNA]</scope>
    <source>
        <strain evidence="4 5">Mal64</strain>
    </source>
</reference>
<dbReference type="Proteomes" id="UP000315440">
    <property type="component" value="Unassembled WGS sequence"/>
</dbReference>
<keyword evidence="2" id="KW-0732">Signal</keyword>
<sequence precursor="true">MARFASLFAALLLALLLSVASTQASDWARFRGPNGSGVSPDPAPPAEWSDEKNLAWRVELPGPGSSCPIVVGDKVLVTCWIGYGLDRDEPGDQANLKRELVCLSRATGDKLWSATEPAKLPEDEYSGMFTQHGYASHTPTSDGERVYVYYGKSGALAYDMDGKELWRRDCGDGSGRNDWGSAASPILYNNLLICSATAESNALIALDKTTGAVVWRYAEEGWDGVWSTPILVETHGRTELVLSVPGKVLALAPETGEVLWNCPAGEGDSVSSSAITADGVIYTITGRDGAMAVRAGGSGEVEESQVEWRENLRGGIGTALVHDGLIYWSSRGMMNCVDAATGEEVYQERLVVDEAPQADAPAEAAEGEAGESGDAPRRRGRRGGRGGSRGYASPVVAGDYLYNTGRDGTFHVVRLGREYDLAAVNKLADGGDFSATPALSDGMMLVRSSKYLYCIKAEGDAVAKNFPLNAVDGPTASQR</sequence>
<dbReference type="Gene3D" id="2.40.10.480">
    <property type="match status" value="1"/>
</dbReference>
<dbReference type="AlphaFoldDB" id="A0A5C5ZU90"/>
<evidence type="ECO:0000313" key="5">
    <source>
        <dbReference type="Proteomes" id="UP000315440"/>
    </source>
</evidence>
<proteinExistence type="predicted"/>
<dbReference type="InterPro" id="IPR002372">
    <property type="entry name" value="PQQ_rpt_dom"/>
</dbReference>
<dbReference type="InterPro" id="IPR015943">
    <property type="entry name" value="WD40/YVTN_repeat-like_dom_sf"/>
</dbReference>
<accession>A0A5C5ZU90</accession>
<feature type="region of interest" description="Disordered" evidence="1">
    <location>
        <begin position="358"/>
        <end position="390"/>
    </location>
</feature>
<dbReference type="Pfam" id="PF13360">
    <property type="entry name" value="PQQ_2"/>
    <property type="match status" value="1"/>
</dbReference>
<name>A0A5C5ZU90_9BACT</name>
<evidence type="ECO:0000259" key="3">
    <source>
        <dbReference type="Pfam" id="PF13360"/>
    </source>
</evidence>
<dbReference type="SUPFAM" id="SSF50998">
    <property type="entry name" value="Quinoprotein alcohol dehydrogenase-like"/>
    <property type="match status" value="1"/>
</dbReference>
<evidence type="ECO:0000313" key="4">
    <source>
        <dbReference type="EMBL" id="TWT91092.1"/>
    </source>
</evidence>
<dbReference type="PANTHER" id="PTHR34512:SF30">
    <property type="entry name" value="OUTER MEMBRANE PROTEIN ASSEMBLY FACTOR BAMB"/>
    <property type="match status" value="1"/>
</dbReference>
<dbReference type="Gene3D" id="2.130.10.10">
    <property type="entry name" value="YVTN repeat-like/Quinoprotein amine dehydrogenase"/>
    <property type="match status" value="1"/>
</dbReference>
<comment type="caution">
    <text evidence="4">The sequence shown here is derived from an EMBL/GenBank/DDBJ whole genome shotgun (WGS) entry which is preliminary data.</text>
</comment>
<protein>
    <submittedName>
        <fullName evidence="4">Outer membrane biogenesis protein BamB</fullName>
    </submittedName>
</protein>
<dbReference type="RefSeq" id="WP_146398523.1">
    <property type="nucleotide sequence ID" value="NZ_SJPQ01000001.1"/>
</dbReference>
<evidence type="ECO:0000256" key="1">
    <source>
        <dbReference type="SAM" id="MobiDB-lite"/>
    </source>
</evidence>
<dbReference type="InterPro" id="IPR018391">
    <property type="entry name" value="PQQ_b-propeller_rpt"/>
</dbReference>
<dbReference type="PANTHER" id="PTHR34512">
    <property type="entry name" value="CELL SURFACE PROTEIN"/>
    <property type="match status" value="1"/>
</dbReference>
<keyword evidence="5" id="KW-1185">Reference proteome</keyword>
<dbReference type="EMBL" id="SJPQ01000001">
    <property type="protein sequence ID" value="TWT91092.1"/>
    <property type="molecule type" value="Genomic_DNA"/>
</dbReference>
<feature type="signal peptide" evidence="2">
    <location>
        <begin position="1"/>
        <end position="24"/>
    </location>
</feature>
<gene>
    <name evidence="4" type="ORF">Mal64_14910</name>
</gene>
<feature type="chain" id="PRO_5022876284" evidence="2">
    <location>
        <begin position="25"/>
        <end position="479"/>
    </location>
</feature>
<dbReference type="OrthoDB" id="244732at2"/>
<dbReference type="InterPro" id="IPR011047">
    <property type="entry name" value="Quinoprotein_ADH-like_sf"/>
</dbReference>
<dbReference type="SMART" id="SM00564">
    <property type="entry name" value="PQQ"/>
    <property type="match status" value="4"/>
</dbReference>
<feature type="domain" description="Pyrrolo-quinoline quinone repeat" evidence="3">
    <location>
        <begin position="99"/>
        <end position="346"/>
    </location>
</feature>
<evidence type="ECO:0000256" key="2">
    <source>
        <dbReference type="SAM" id="SignalP"/>
    </source>
</evidence>